<feature type="region of interest" description="Disordered" evidence="1">
    <location>
        <begin position="69"/>
        <end position="93"/>
    </location>
</feature>
<reference evidence="3" key="1">
    <citation type="submission" date="2017-01" db="EMBL/GenBank/DDBJ databases">
        <title>Comparative genomics of anhydrobiosis in the tardigrade Hypsibius dujardini.</title>
        <authorList>
            <person name="Yoshida Y."/>
            <person name="Koutsovoulos G."/>
            <person name="Laetsch D."/>
            <person name="Stevens L."/>
            <person name="Kumar S."/>
            <person name="Horikawa D."/>
            <person name="Ishino K."/>
            <person name="Komine S."/>
            <person name="Tomita M."/>
            <person name="Blaxter M."/>
            <person name="Arakawa K."/>
        </authorList>
    </citation>
    <scope>NUCLEOTIDE SEQUENCE [LARGE SCALE GENOMIC DNA]</scope>
    <source>
        <strain evidence="3">Z151</strain>
    </source>
</reference>
<accession>A0A1W0WTA1</accession>
<comment type="caution">
    <text evidence="2">The sequence shown here is derived from an EMBL/GenBank/DDBJ whole genome shotgun (WGS) entry which is preliminary data.</text>
</comment>
<evidence type="ECO:0000256" key="1">
    <source>
        <dbReference type="SAM" id="MobiDB-lite"/>
    </source>
</evidence>
<keyword evidence="3" id="KW-1185">Reference proteome</keyword>
<sequence>MHKIRIPKFIKAESQMKTRQTIAVVLCSAPPGLKGQQNSESTGGGVYCEAARRSDGKCYNQLEIQLPADPGPNTAVAPIRGTNTGTTENSRRFRNRGLNILSYDISKQH</sequence>
<evidence type="ECO:0000313" key="2">
    <source>
        <dbReference type="EMBL" id="OQV18422.1"/>
    </source>
</evidence>
<protein>
    <submittedName>
        <fullName evidence="2">Uncharacterized protein</fullName>
    </submittedName>
</protein>
<dbReference type="EMBL" id="MTYJ01000049">
    <property type="protein sequence ID" value="OQV18422.1"/>
    <property type="molecule type" value="Genomic_DNA"/>
</dbReference>
<dbReference type="Proteomes" id="UP000192578">
    <property type="component" value="Unassembled WGS sequence"/>
</dbReference>
<dbReference type="AlphaFoldDB" id="A0A1W0WTA1"/>
<proteinExistence type="predicted"/>
<gene>
    <name evidence="2" type="ORF">BV898_07433</name>
</gene>
<evidence type="ECO:0000313" key="3">
    <source>
        <dbReference type="Proteomes" id="UP000192578"/>
    </source>
</evidence>
<name>A0A1W0WTA1_HYPEX</name>
<organism evidence="2 3">
    <name type="scientific">Hypsibius exemplaris</name>
    <name type="common">Freshwater tardigrade</name>
    <dbReference type="NCBI Taxonomy" id="2072580"/>
    <lineage>
        <taxon>Eukaryota</taxon>
        <taxon>Metazoa</taxon>
        <taxon>Ecdysozoa</taxon>
        <taxon>Tardigrada</taxon>
        <taxon>Eutardigrada</taxon>
        <taxon>Parachela</taxon>
        <taxon>Hypsibioidea</taxon>
        <taxon>Hypsibiidae</taxon>
        <taxon>Hypsibius</taxon>
    </lineage>
</organism>